<protein>
    <submittedName>
        <fullName evidence="1">Uncharacterized protein</fullName>
    </submittedName>
</protein>
<proteinExistence type="predicted"/>
<sequence>MVLINTMGAVPFNYAVTSAETADSPTTLTQKLTVIDALTATFSEYMSISIFSDGSYNKDFTVSNSSNATGSLQYIDNGVTNASGHRQYVLLLSKFANYTASPTLTNGQLKMDYDSSSGNGTATLSSITDLGFVGPNGEEAVLVDVDFDDSFNGNLTFYANDIVIAQASDPYNYTQLADGNGGALFYDVSDVKNTYGWGGVTNLTLLNGTTYENANYGPTSDRYTIAVNSIFGMTAGIKNASSSSYNTNGAQADVTPAQFTYIIGGGNEMATTPARW</sequence>
<organism evidence="1 2">
    <name type="scientific">Limosilactobacillus fermentum</name>
    <name type="common">Lactobacillus fermentum</name>
    <dbReference type="NCBI Taxonomy" id="1613"/>
    <lineage>
        <taxon>Bacteria</taxon>
        <taxon>Bacillati</taxon>
        <taxon>Bacillota</taxon>
        <taxon>Bacilli</taxon>
        <taxon>Lactobacillales</taxon>
        <taxon>Lactobacillaceae</taxon>
        <taxon>Limosilactobacillus</taxon>
    </lineage>
</organism>
<reference evidence="1 2" key="1">
    <citation type="submission" date="2021-01" db="EMBL/GenBank/DDBJ databases">
        <title>Development of a method for detection of lactic acid bacteria that cause putrefactive shochu mash.</title>
        <authorList>
            <person name="Takashita H."/>
            <person name="Fujihara E."/>
            <person name="Takayama K."/>
            <person name="Yamamoto H."/>
            <person name="Mizutani M."/>
            <person name="Kajiwara Y."/>
        </authorList>
    </citation>
    <scope>NUCLEOTIDE SEQUENCE [LARGE SCALE GENOMIC DNA]</scope>
    <source>
        <strain evidence="1 2">01-B1</strain>
    </source>
</reference>
<dbReference type="EMBL" id="BOLH01000027">
    <property type="protein sequence ID" value="GIC72915.1"/>
    <property type="molecule type" value="Genomic_DNA"/>
</dbReference>
<gene>
    <name evidence="1" type="ORF">LF01B1_19300</name>
</gene>
<dbReference type="Proteomes" id="UP000653631">
    <property type="component" value="Unassembled WGS sequence"/>
</dbReference>
<dbReference type="RefSeq" id="WP_203623062.1">
    <property type="nucleotide sequence ID" value="NZ_BOLH01000027.1"/>
</dbReference>
<evidence type="ECO:0000313" key="1">
    <source>
        <dbReference type="EMBL" id="GIC72915.1"/>
    </source>
</evidence>
<comment type="caution">
    <text evidence="1">The sequence shown here is derived from an EMBL/GenBank/DDBJ whole genome shotgun (WGS) entry which is preliminary data.</text>
</comment>
<dbReference type="AlphaFoldDB" id="A0ABD0AQY9"/>
<accession>A0ABD0AQY9</accession>
<name>A0ABD0AQY9_LIMFE</name>
<evidence type="ECO:0000313" key="2">
    <source>
        <dbReference type="Proteomes" id="UP000653631"/>
    </source>
</evidence>